<evidence type="ECO:0000313" key="2">
    <source>
        <dbReference type="EMBL" id="KAK1364081.1"/>
    </source>
</evidence>
<evidence type="ECO:0000313" key="3">
    <source>
        <dbReference type="Proteomes" id="UP001237642"/>
    </source>
</evidence>
<protein>
    <submittedName>
        <fullName evidence="2">Uncharacterized protein</fullName>
    </submittedName>
</protein>
<comment type="caution">
    <text evidence="2">The sequence shown here is derived from an EMBL/GenBank/DDBJ whole genome shotgun (WGS) entry which is preliminary data.</text>
</comment>
<reference evidence="2" key="1">
    <citation type="submission" date="2023-02" db="EMBL/GenBank/DDBJ databases">
        <title>Genome of toxic invasive species Heracleum sosnowskyi carries increased number of genes despite the absence of recent whole-genome duplications.</title>
        <authorList>
            <person name="Schelkunov M."/>
            <person name="Shtratnikova V."/>
            <person name="Makarenko M."/>
            <person name="Klepikova A."/>
            <person name="Omelchenko D."/>
            <person name="Novikova G."/>
            <person name="Obukhova E."/>
            <person name="Bogdanov V."/>
            <person name="Penin A."/>
            <person name="Logacheva M."/>
        </authorList>
    </citation>
    <scope>NUCLEOTIDE SEQUENCE</scope>
    <source>
        <strain evidence="2">Hsosn_3</strain>
        <tissue evidence="2">Leaf</tissue>
    </source>
</reference>
<accession>A0AAD8M810</accession>
<feature type="region of interest" description="Disordered" evidence="1">
    <location>
        <begin position="118"/>
        <end position="137"/>
    </location>
</feature>
<dbReference type="Proteomes" id="UP001237642">
    <property type="component" value="Unassembled WGS sequence"/>
</dbReference>
<sequence length="137" mass="15610">MELNSSTGQIKKWRLKHFDKNGWTGPDLQNLYDKRMDIRNTYSPEEMSDKEIMEAVLGRHSVYLQGWGRSSGTTNNKTDGTTTKSNQLSYQELVQRVNEANSRLDQVVNVLCQNSLMAQPKSSPTNKDLDANLDDLE</sequence>
<organism evidence="2 3">
    <name type="scientific">Heracleum sosnowskyi</name>
    <dbReference type="NCBI Taxonomy" id="360622"/>
    <lineage>
        <taxon>Eukaryota</taxon>
        <taxon>Viridiplantae</taxon>
        <taxon>Streptophyta</taxon>
        <taxon>Embryophyta</taxon>
        <taxon>Tracheophyta</taxon>
        <taxon>Spermatophyta</taxon>
        <taxon>Magnoliopsida</taxon>
        <taxon>eudicotyledons</taxon>
        <taxon>Gunneridae</taxon>
        <taxon>Pentapetalae</taxon>
        <taxon>asterids</taxon>
        <taxon>campanulids</taxon>
        <taxon>Apiales</taxon>
        <taxon>Apiaceae</taxon>
        <taxon>Apioideae</taxon>
        <taxon>apioid superclade</taxon>
        <taxon>Tordylieae</taxon>
        <taxon>Tordyliinae</taxon>
        <taxon>Heracleum</taxon>
    </lineage>
</organism>
<dbReference type="EMBL" id="JAUIZM010000009">
    <property type="protein sequence ID" value="KAK1364081.1"/>
    <property type="molecule type" value="Genomic_DNA"/>
</dbReference>
<feature type="compositionally biased region" description="Low complexity" evidence="1">
    <location>
        <begin position="70"/>
        <end position="86"/>
    </location>
</feature>
<gene>
    <name evidence="2" type="ORF">POM88_039642</name>
</gene>
<dbReference type="AlphaFoldDB" id="A0AAD8M810"/>
<reference evidence="2" key="2">
    <citation type="submission" date="2023-05" db="EMBL/GenBank/DDBJ databases">
        <authorList>
            <person name="Schelkunov M.I."/>
        </authorList>
    </citation>
    <scope>NUCLEOTIDE SEQUENCE</scope>
    <source>
        <strain evidence="2">Hsosn_3</strain>
        <tissue evidence="2">Leaf</tissue>
    </source>
</reference>
<evidence type="ECO:0000256" key="1">
    <source>
        <dbReference type="SAM" id="MobiDB-lite"/>
    </source>
</evidence>
<proteinExistence type="predicted"/>
<feature type="region of interest" description="Disordered" evidence="1">
    <location>
        <begin position="67"/>
        <end position="86"/>
    </location>
</feature>
<keyword evidence="3" id="KW-1185">Reference proteome</keyword>
<name>A0AAD8M810_9APIA</name>